<sequence length="931" mass="102024">MPWACQRKPRQEIVMTHNHRSRHKQRGFVDNATSTGLPLSGPDVVARLATEPLHHVLHTLGTDTGGLPLADVGQRQTRYGPNEIAHDKPPHWARQLAGAFNNPFVFVLLALVTISFFTDVYFADPGDQDFKSIIILMTMVTISGLLRFFSEFRSLRAAEKLKAMVRTTASVRRRPSASGKSERHEVAMRELVVGDIVTLQAGDMIPADLRLIESRDLFISQAVLTGEALPVEKYDTLGAVAQKSATVAAGQGNANLLDLSNICFMGTNVVSGTAVGVVVATGADTYFGALAKNVVSHKRVETSFDRGVNSVSWLLIRFMLVMVPVVFMINGLTKGDWLSALTFALAVAVGLTPEMLPMIVSANLARGALAMARRKVVVKRLNSVQNFGAMDVLCTDKTGTLTQDRIILEQHLDVAGDEQEDVLRLGWLNSYHQSGQRNLIDVAIIRRANEIGESVQPRTFAKVDELPFDFVRRRLSVVVENERHEHLMITKGAVEEMLSVATHVKTPQGIRTLDDTARAMLIARAQAYNEDGFRVLVVATRDIPAGETKTQYKTSDEHGLTVCGFLTFLDPPKDSAAPAIAALREHGVSVKVLTGDNPIVTMKVCRQVGIEPGTPLLGADIESMDDTTLREAAARTTVFAKLAPLHKARVVKALQANGHTVGFLGDGINDAPALRDADVGISVDTGADIAKETADIILLEKSLMVLEAGVIKGRETFGNILKYLNMTASSNFGNVFSVLVASAFLPWEPMLAVQLLVQNLVYDISQMFLPWDRMDPEFLKKPRKWDAGNIRRFMLWIGPTSSVFDITTYALMWTVFGAGALYHLHGGTGGQAIMNSGWFIEGLVSQTLVVHLLRTQKIPFLQSTPALPIMLSTSVAIAIACWLPYSPFADAMGFVSLPGSYFYWLVATMLGYIALAQTVKTIYIRRFGRWF</sequence>
<evidence type="ECO:0000256" key="17">
    <source>
        <dbReference type="ARBA" id="ARBA00047295"/>
    </source>
</evidence>
<evidence type="ECO:0000256" key="4">
    <source>
        <dbReference type="ARBA" id="ARBA00012786"/>
    </source>
</evidence>
<dbReference type="InterPro" id="IPR023214">
    <property type="entry name" value="HAD_sf"/>
</dbReference>
<dbReference type="Pfam" id="PF00690">
    <property type="entry name" value="Cation_ATPase_N"/>
    <property type="match status" value="1"/>
</dbReference>
<comment type="function">
    <text evidence="1">Mediates magnesium influx to the cytosol.</text>
</comment>
<keyword evidence="9 18" id="KW-0812">Transmembrane</keyword>
<dbReference type="GO" id="GO:0005886">
    <property type="term" value="C:plasma membrane"/>
    <property type="evidence" value="ECO:0007669"/>
    <property type="project" value="UniProtKB-SubCell"/>
</dbReference>
<dbReference type="PANTHER" id="PTHR42861">
    <property type="entry name" value="CALCIUM-TRANSPORTING ATPASE"/>
    <property type="match status" value="1"/>
</dbReference>
<dbReference type="SFLD" id="SFLDS00003">
    <property type="entry name" value="Haloacid_Dehalogenase"/>
    <property type="match status" value="1"/>
</dbReference>
<dbReference type="InterPro" id="IPR001757">
    <property type="entry name" value="P_typ_ATPase"/>
</dbReference>
<dbReference type="InterPro" id="IPR004014">
    <property type="entry name" value="ATPase_P-typ_cation-transptr_N"/>
</dbReference>
<keyword evidence="8" id="KW-0597">Phosphoprotein</keyword>
<accession>A0A173GZQ5</accession>
<evidence type="ECO:0000256" key="10">
    <source>
        <dbReference type="ARBA" id="ARBA00022741"/>
    </source>
</evidence>
<feature type="transmembrane region" description="Helical" evidence="18">
    <location>
        <begin position="865"/>
        <end position="885"/>
    </location>
</feature>
<dbReference type="SMART" id="SM00831">
    <property type="entry name" value="Cation_ATPase_N"/>
    <property type="match status" value="1"/>
</dbReference>
<feature type="transmembrane region" description="Helical" evidence="18">
    <location>
        <begin position="836"/>
        <end position="853"/>
    </location>
</feature>
<comment type="subcellular location">
    <subcellularLocation>
        <location evidence="2">Cell inner membrane</location>
        <topology evidence="2">Multi-pass membrane protein</topology>
    </subcellularLocation>
</comment>
<dbReference type="GO" id="GO:0016887">
    <property type="term" value="F:ATP hydrolysis activity"/>
    <property type="evidence" value="ECO:0007669"/>
    <property type="project" value="InterPro"/>
</dbReference>
<dbReference type="NCBIfam" id="NF011702">
    <property type="entry name" value="PRK15122.1"/>
    <property type="match status" value="1"/>
</dbReference>
<dbReference type="Gene3D" id="2.70.150.10">
    <property type="entry name" value="Calcium-transporting ATPase, cytoplasmic transduction domain A"/>
    <property type="match status" value="1"/>
</dbReference>
<dbReference type="Gene3D" id="3.40.1110.10">
    <property type="entry name" value="Calcium-transporting ATPase, cytoplasmic domain N"/>
    <property type="match status" value="1"/>
</dbReference>
<feature type="transmembrane region" description="Helical" evidence="18">
    <location>
        <begin position="338"/>
        <end position="365"/>
    </location>
</feature>
<dbReference type="AlphaFoldDB" id="A0A173GZQ5"/>
<dbReference type="NCBIfam" id="TIGR01494">
    <property type="entry name" value="ATPase_P-type"/>
    <property type="match status" value="2"/>
</dbReference>
<dbReference type="InterPro" id="IPR036412">
    <property type="entry name" value="HAD-like_sf"/>
</dbReference>
<dbReference type="OrthoDB" id="9814270at2"/>
<protein>
    <recommendedName>
        <fullName evidence="5">Magnesium-transporting ATPase, P-type 1</fullName>
        <ecNumber evidence="4">7.2.2.14</ecNumber>
    </recommendedName>
    <alternativeName>
        <fullName evidence="16">Mg(2+) transport ATPase, P-type 1</fullName>
    </alternativeName>
</protein>
<evidence type="ECO:0000313" key="20">
    <source>
        <dbReference type="EMBL" id="ANI21676.1"/>
    </source>
</evidence>
<dbReference type="NCBIfam" id="TIGR01524">
    <property type="entry name" value="ATPase-IIIB_Mg"/>
    <property type="match status" value="1"/>
</dbReference>
<organism evidence="20 21">
    <name type="scientific">Pandoraea faecigallinarum</name>
    <dbReference type="NCBI Taxonomy" id="656179"/>
    <lineage>
        <taxon>Bacteria</taxon>
        <taxon>Pseudomonadati</taxon>
        <taxon>Pseudomonadota</taxon>
        <taxon>Betaproteobacteria</taxon>
        <taxon>Burkholderiales</taxon>
        <taxon>Burkholderiaceae</taxon>
        <taxon>Pandoraea</taxon>
    </lineage>
</organism>
<dbReference type="InterPro" id="IPR059000">
    <property type="entry name" value="ATPase_P-type_domA"/>
</dbReference>
<evidence type="ECO:0000256" key="11">
    <source>
        <dbReference type="ARBA" id="ARBA00022840"/>
    </source>
</evidence>
<dbReference type="Pfam" id="PF13246">
    <property type="entry name" value="Cation_ATPase"/>
    <property type="match status" value="1"/>
</dbReference>
<reference evidence="20" key="1">
    <citation type="submission" date="2016-06" db="EMBL/GenBank/DDBJ databases">
        <title>Complete Genome Sequence of Pandoraea faecigallinarum DSM-23572.</title>
        <authorList>
            <person name="Yong D."/>
            <person name="Ee R."/>
            <person name="Lim Y.-L."/>
            <person name="Yin W.-F."/>
            <person name="Chan K.-G."/>
        </authorList>
    </citation>
    <scope>NUCLEOTIDE SEQUENCE</scope>
    <source>
        <strain evidence="20">DSM 23572</strain>
    </source>
</reference>
<dbReference type="Pfam" id="PF00689">
    <property type="entry name" value="Cation_ATPase_C"/>
    <property type="match status" value="1"/>
</dbReference>
<comment type="similarity">
    <text evidence="3">Belongs to the cation transport ATPase (P-type) (TC 3.A.3) family. Type IIIB subfamily.</text>
</comment>
<dbReference type="SUPFAM" id="SSF81665">
    <property type="entry name" value="Calcium ATPase, transmembrane domain M"/>
    <property type="match status" value="1"/>
</dbReference>
<dbReference type="GO" id="GO:0015444">
    <property type="term" value="F:P-type magnesium transporter activity"/>
    <property type="evidence" value="ECO:0007669"/>
    <property type="project" value="UniProtKB-EC"/>
</dbReference>
<dbReference type="PRINTS" id="PR01836">
    <property type="entry name" value="MGATPASE"/>
</dbReference>
<dbReference type="SUPFAM" id="SSF81653">
    <property type="entry name" value="Calcium ATPase, transduction domain A"/>
    <property type="match status" value="1"/>
</dbReference>
<keyword evidence="10" id="KW-0547">Nucleotide-binding</keyword>
<dbReference type="InterPro" id="IPR006415">
    <property type="entry name" value="P-type_ATPase_IIIB"/>
</dbReference>
<evidence type="ECO:0000259" key="19">
    <source>
        <dbReference type="SMART" id="SM00831"/>
    </source>
</evidence>
<dbReference type="SFLD" id="SFLDG00002">
    <property type="entry name" value="C1.7:_P-type_atpase_like"/>
    <property type="match status" value="1"/>
</dbReference>
<keyword evidence="6" id="KW-1003">Cell membrane</keyword>
<evidence type="ECO:0000313" key="21">
    <source>
        <dbReference type="Proteomes" id="UP000035651"/>
    </source>
</evidence>
<dbReference type="EMBL" id="CP011807">
    <property type="protein sequence ID" value="ANI21676.1"/>
    <property type="molecule type" value="Genomic_DNA"/>
</dbReference>
<dbReference type="Pfam" id="PF00122">
    <property type="entry name" value="E1-E2_ATPase"/>
    <property type="match status" value="1"/>
</dbReference>
<dbReference type="InterPro" id="IPR008250">
    <property type="entry name" value="ATPase_P-typ_transduc_dom_A_sf"/>
</dbReference>
<dbReference type="InterPro" id="IPR023299">
    <property type="entry name" value="ATPase_P-typ_cyto_dom_N"/>
</dbReference>
<evidence type="ECO:0000256" key="2">
    <source>
        <dbReference type="ARBA" id="ARBA00004429"/>
    </source>
</evidence>
<dbReference type="Gene3D" id="3.40.50.1000">
    <property type="entry name" value="HAD superfamily/HAD-like"/>
    <property type="match status" value="1"/>
</dbReference>
<feature type="transmembrane region" description="Helical" evidence="18">
    <location>
        <begin position="793"/>
        <end position="816"/>
    </location>
</feature>
<keyword evidence="15 18" id="KW-0472">Membrane</keyword>
<name>A0A173GZQ5_9BURK</name>
<evidence type="ECO:0000256" key="6">
    <source>
        <dbReference type="ARBA" id="ARBA00022475"/>
    </source>
</evidence>
<evidence type="ECO:0000256" key="13">
    <source>
        <dbReference type="ARBA" id="ARBA00022967"/>
    </source>
</evidence>
<evidence type="ECO:0000256" key="9">
    <source>
        <dbReference type="ARBA" id="ARBA00022692"/>
    </source>
</evidence>
<comment type="catalytic activity">
    <reaction evidence="17">
        <text>Mg(2+)(out) + ATP + H2O = Mg(2+)(in) + ADP + phosphate + H(+)</text>
        <dbReference type="Rhea" id="RHEA:10260"/>
        <dbReference type="ChEBI" id="CHEBI:15377"/>
        <dbReference type="ChEBI" id="CHEBI:15378"/>
        <dbReference type="ChEBI" id="CHEBI:18420"/>
        <dbReference type="ChEBI" id="CHEBI:30616"/>
        <dbReference type="ChEBI" id="CHEBI:43474"/>
        <dbReference type="ChEBI" id="CHEBI:456216"/>
        <dbReference type="EC" id="7.2.2.14"/>
    </reaction>
</comment>
<dbReference type="Gene3D" id="1.20.1110.10">
    <property type="entry name" value="Calcium-transporting ATPase, transmembrane domain"/>
    <property type="match status" value="1"/>
</dbReference>
<dbReference type="InterPro" id="IPR044492">
    <property type="entry name" value="P_typ_ATPase_HD_dom"/>
</dbReference>
<evidence type="ECO:0000256" key="1">
    <source>
        <dbReference type="ARBA" id="ARBA00003954"/>
    </source>
</evidence>
<proteinExistence type="inferred from homology"/>
<keyword evidence="12" id="KW-0460">Magnesium</keyword>
<dbReference type="Proteomes" id="UP000035651">
    <property type="component" value="Chromosome"/>
</dbReference>
<evidence type="ECO:0000256" key="3">
    <source>
        <dbReference type="ARBA" id="ARBA00008746"/>
    </source>
</evidence>
<feature type="transmembrane region" description="Helical" evidence="18">
    <location>
        <begin position="130"/>
        <end position="150"/>
    </location>
</feature>
<dbReference type="CDD" id="cd02077">
    <property type="entry name" value="P-type_ATPase_Mg"/>
    <property type="match status" value="1"/>
</dbReference>
<evidence type="ECO:0000256" key="7">
    <source>
        <dbReference type="ARBA" id="ARBA00022519"/>
    </source>
</evidence>
<dbReference type="PROSITE" id="PS00154">
    <property type="entry name" value="ATPASE_E1_E2"/>
    <property type="match status" value="1"/>
</dbReference>
<evidence type="ECO:0000256" key="18">
    <source>
        <dbReference type="SAM" id="Phobius"/>
    </source>
</evidence>
<dbReference type="EC" id="7.2.2.14" evidence="4"/>
<dbReference type="GO" id="GO:0005524">
    <property type="term" value="F:ATP binding"/>
    <property type="evidence" value="ECO:0007669"/>
    <property type="project" value="UniProtKB-KW"/>
</dbReference>
<dbReference type="STRING" id="656179.AB870_18795"/>
<keyword evidence="21" id="KW-1185">Reference proteome</keyword>
<feature type="transmembrane region" description="Helical" evidence="18">
    <location>
        <begin position="314"/>
        <end position="332"/>
    </location>
</feature>
<keyword evidence="13" id="KW-1278">Translocase</keyword>
<keyword evidence="7" id="KW-0997">Cell inner membrane</keyword>
<dbReference type="KEGG" id="pfg:AB870_18795"/>
<keyword evidence="11" id="KW-0067">ATP-binding</keyword>
<dbReference type="SUPFAM" id="SSF56784">
    <property type="entry name" value="HAD-like"/>
    <property type="match status" value="1"/>
</dbReference>
<feature type="transmembrane region" description="Helical" evidence="18">
    <location>
        <begin position="96"/>
        <end position="118"/>
    </location>
</feature>
<dbReference type="InterPro" id="IPR018303">
    <property type="entry name" value="ATPase_P-typ_P_site"/>
</dbReference>
<evidence type="ECO:0000256" key="16">
    <source>
        <dbReference type="ARBA" id="ARBA00029806"/>
    </source>
</evidence>
<evidence type="ECO:0000256" key="14">
    <source>
        <dbReference type="ARBA" id="ARBA00022989"/>
    </source>
</evidence>
<evidence type="ECO:0000256" key="8">
    <source>
        <dbReference type="ARBA" id="ARBA00022553"/>
    </source>
</evidence>
<evidence type="ECO:0000256" key="15">
    <source>
        <dbReference type="ARBA" id="ARBA00023136"/>
    </source>
</evidence>
<dbReference type="SFLD" id="SFLDF00027">
    <property type="entry name" value="p-type_atpase"/>
    <property type="match status" value="1"/>
</dbReference>
<dbReference type="InterPro" id="IPR006068">
    <property type="entry name" value="ATPase_P-typ_cation-transptr_C"/>
</dbReference>
<feature type="transmembrane region" description="Helical" evidence="18">
    <location>
        <begin position="901"/>
        <end position="923"/>
    </location>
</feature>
<dbReference type="InterPro" id="IPR023298">
    <property type="entry name" value="ATPase_P-typ_TM_dom_sf"/>
</dbReference>
<feature type="domain" description="Cation-transporting P-type ATPase N-terminal" evidence="19">
    <location>
        <begin position="47"/>
        <end position="120"/>
    </location>
</feature>
<evidence type="ECO:0000256" key="12">
    <source>
        <dbReference type="ARBA" id="ARBA00022842"/>
    </source>
</evidence>
<gene>
    <name evidence="20" type="ORF">AB870_18795</name>
</gene>
<keyword evidence="14 18" id="KW-1133">Transmembrane helix</keyword>
<evidence type="ECO:0000256" key="5">
    <source>
        <dbReference type="ARBA" id="ARBA00013555"/>
    </source>
</evidence>